<dbReference type="VEuPathDB" id="TriTrypDB:BCY84_06146"/>
<keyword evidence="1" id="KW-0472">Membrane</keyword>
<dbReference type="Proteomes" id="UP000583944">
    <property type="component" value="Unassembled WGS sequence"/>
</dbReference>
<feature type="transmembrane region" description="Helical" evidence="1">
    <location>
        <begin position="143"/>
        <end position="161"/>
    </location>
</feature>
<keyword evidence="1" id="KW-1133">Transmembrane helix</keyword>
<dbReference type="VEuPathDB" id="TriTrypDB:ECC02_005837"/>
<dbReference type="AlphaFoldDB" id="A0A7J6Y3T0"/>
<accession>A0A7J6Y3T0</accession>
<sequence length="207" mass="23891">MARVDLDTMPNELRHRHFRLSVFFPTFFFFFLCAMHTFTPSFFLSTCFWCAVADVFKGKRGGKAEVGMTRVLTMYTVVLGLFELLTIILIFCGGTLDEVTPWFDSVTPFKRRSYACMYMGVLVLLVTSRFLLAYLPRHRLIRIHNALVHALELCLFVLLWWVKQGPASVVCYVLLAVMTANCVVFGLQAFRTPTRRGEITLHEKKNR</sequence>
<evidence type="ECO:0000256" key="1">
    <source>
        <dbReference type="SAM" id="Phobius"/>
    </source>
</evidence>
<evidence type="ECO:0000313" key="3">
    <source>
        <dbReference type="Proteomes" id="UP000583944"/>
    </source>
</evidence>
<protein>
    <submittedName>
        <fullName evidence="2">Uncharacterized protein</fullName>
    </submittedName>
</protein>
<feature type="transmembrane region" description="Helical" evidence="1">
    <location>
        <begin position="116"/>
        <end position="136"/>
    </location>
</feature>
<comment type="caution">
    <text evidence="2">The sequence shown here is derived from an EMBL/GenBank/DDBJ whole genome shotgun (WGS) entry which is preliminary data.</text>
</comment>
<name>A0A7J6Y3T0_TRYCR</name>
<proteinExistence type="predicted"/>
<organism evidence="2 3">
    <name type="scientific">Trypanosoma cruzi</name>
    <dbReference type="NCBI Taxonomy" id="5693"/>
    <lineage>
        <taxon>Eukaryota</taxon>
        <taxon>Discoba</taxon>
        <taxon>Euglenozoa</taxon>
        <taxon>Kinetoplastea</taxon>
        <taxon>Metakinetoplastina</taxon>
        <taxon>Trypanosomatida</taxon>
        <taxon>Trypanosomatidae</taxon>
        <taxon>Trypanosoma</taxon>
        <taxon>Schizotrypanum</taxon>
    </lineage>
</organism>
<dbReference type="EMBL" id="JABDHM010000041">
    <property type="protein sequence ID" value="KAF5221125.1"/>
    <property type="molecule type" value="Genomic_DNA"/>
</dbReference>
<evidence type="ECO:0000313" key="2">
    <source>
        <dbReference type="EMBL" id="KAF5221125.1"/>
    </source>
</evidence>
<reference evidence="2 3" key="1">
    <citation type="journal article" date="2019" name="Genome Biol. Evol.">
        <title>Nanopore Sequencing Significantly Improves Genome Assembly of the Protozoan Parasite Trypanosoma cruzi.</title>
        <authorList>
            <person name="Diaz-Viraque F."/>
            <person name="Pita S."/>
            <person name="Greif G."/>
            <person name="de Souza R.C.M."/>
            <person name="Iraola G."/>
            <person name="Robello C."/>
        </authorList>
    </citation>
    <scope>NUCLEOTIDE SEQUENCE [LARGE SCALE GENOMIC DNA]</scope>
    <source>
        <strain evidence="2 3">Berenice</strain>
    </source>
</reference>
<feature type="transmembrane region" description="Helical" evidence="1">
    <location>
        <begin position="72"/>
        <end position="96"/>
    </location>
</feature>
<feature type="transmembrane region" description="Helical" evidence="1">
    <location>
        <begin position="20"/>
        <end position="51"/>
    </location>
</feature>
<feature type="transmembrane region" description="Helical" evidence="1">
    <location>
        <begin position="167"/>
        <end position="187"/>
    </location>
</feature>
<gene>
    <name evidence="2" type="ORF">ECC02_005837</name>
</gene>
<keyword evidence="1" id="KW-0812">Transmembrane</keyword>